<dbReference type="EMBL" id="BMJY01000001">
    <property type="protein sequence ID" value="GGH33988.1"/>
    <property type="molecule type" value="Genomic_DNA"/>
</dbReference>
<dbReference type="RefSeq" id="WP_188754320.1">
    <property type="nucleotide sequence ID" value="NZ_BMJY01000001.1"/>
</dbReference>
<organism evidence="1 2">
    <name type="scientific">Microbacterium album</name>
    <dbReference type="NCBI Taxonomy" id="2053191"/>
    <lineage>
        <taxon>Bacteria</taxon>
        <taxon>Bacillati</taxon>
        <taxon>Actinomycetota</taxon>
        <taxon>Actinomycetes</taxon>
        <taxon>Micrococcales</taxon>
        <taxon>Microbacteriaceae</taxon>
        <taxon>Microbacterium</taxon>
    </lineage>
</organism>
<reference evidence="1" key="2">
    <citation type="submission" date="2020-09" db="EMBL/GenBank/DDBJ databases">
        <authorList>
            <person name="Sun Q."/>
            <person name="Zhou Y."/>
        </authorList>
    </citation>
    <scope>NUCLEOTIDE SEQUENCE</scope>
    <source>
        <strain evidence="1">CGMCC 1.15794</strain>
    </source>
</reference>
<dbReference type="Proteomes" id="UP000657592">
    <property type="component" value="Unassembled WGS sequence"/>
</dbReference>
<protein>
    <submittedName>
        <fullName evidence="1">Uncharacterized protein</fullName>
    </submittedName>
</protein>
<proteinExistence type="predicted"/>
<gene>
    <name evidence="1" type="ORF">GCM10010921_01350</name>
</gene>
<name>A0A917IB06_9MICO</name>
<sequence length="157" mass="16919">MSELPPARITDPASAVAWSHYVREKVTPTPDPSHIVAPDDVIAELQNLKAAAGRMVLVVKEADDLRGTAARALARATAKAQMQVREEAKAEKLTVDEKAARVEQLTATEADEAAVAERAYQYARSVARLVDDQKSAVQTIARLVELTFSLAGSRRAG</sequence>
<reference evidence="1" key="1">
    <citation type="journal article" date="2014" name="Int. J. Syst. Evol. Microbiol.">
        <title>Complete genome sequence of Corynebacterium casei LMG S-19264T (=DSM 44701T), isolated from a smear-ripened cheese.</title>
        <authorList>
            <consortium name="US DOE Joint Genome Institute (JGI-PGF)"/>
            <person name="Walter F."/>
            <person name="Albersmeier A."/>
            <person name="Kalinowski J."/>
            <person name="Ruckert C."/>
        </authorList>
    </citation>
    <scope>NUCLEOTIDE SEQUENCE</scope>
    <source>
        <strain evidence="1">CGMCC 1.15794</strain>
    </source>
</reference>
<evidence type="ECO:0000313" key="2">
    <source>
        <dbReference type="Proteomes" id="UP000657592"/>
    </source>
</evidence>
<accession>A0A917IB06</accession>
<dbReference type="AlphaFoldDB" id="A0A917IB06"/>
<keyword evidence="2" id="KW-1185">Reference proteome</keyword>
<evidence type="ECO:0000313" key="1">
    <source>
        <dbReference type="EMBL" id="GGH33988.1"/>
    </source>
</evidence>
<comment type="caution">
    <text evidence="1">The sequence shown here is derived from an EMBL/GenBank/DDBJ whole genome shotgun (WGS) entry which is preliminary data.</text>
</comment>